<dbReference type="Gramene" id="TraesSYM4A03G02065440.1">
    <property type="protein sequence ID" value="TraesSYM4A03G02065440.1"/>
    <property type="gene ID" value="TraesSYM4A03G02065440"/>
</dbReference>
<dbReference type="RefSeq" id="XP_044363091.1">
    <property type="nucleotide sequence ID" value="XM_044507156.1"/>
</dbReference>
<dbReference type="Gramene" id="TraesWEE_scaffold_107135_01G000300.1">
    <property type="protein sequence ID" value="TraesWEE_scaffold_107135_01G000300.1"/>
    <property type="gene ID" value="TraesWEE_scaffold_107135_01G000300"/>
</dbReference>
<dbReference type="SUPFAM" id="SSF54928">
    <property type="entry name" value="RNA-binding domain, RBD"/>
    <property type="match status" value="1"/>
</dbReference>
<dbReference type="Gramene" id="TraesCLE_scaffold_116133_01G000300.1">
    <property type="protein sequence ID" value="TraesCLE_scaffold_116133_01G000300.1"/>
    <property type="gene ID" value="TraesCLE_scaffold_116133_01G000300"/>
</dbReference>
<dbReference type="EnsemblPlants" id="TraesCS4A02G103600.1">
    <property type="protein sequence ID" value="TraesCS4A02G103600.1"/>
    <property type="gene ID" value="TraesCS4A02G103600"/>
</dbReference>
<dbReference type="PANTHER" id="PTHR48167:SF2">
    <property type="entry name" value="EXPRESSED PROTEIN"/>
    <property type="match status" value="1"/>
</dbReference>
<dbReference type="GeneID" id="123085510"/>
<dbReference type="SMR" id="A0A3B6HQ57"/>
<name>A0A3B6HQ57_WHEAT</name>
<dbReference type="Gramene" id="TraesMAC4A03G02038910.1">
    <property type="protein sequence ID" value="TraesMAC4A03G02038910.1"/>
    <property type="gene ID" value="TraesMAC4A03G02038910"/>
</dbReference>
<dbReference type="Gramene" id="TraesLAC4A03G01992990.1">
    <property type="protein sequence ID" value="TraesLAC4A03G01992990.1"/>
    <property type="gene ID" value="TraesLAC4A03G01992990"/>
</dbReference>
<dbReference type="Gramene" id="TraesCAD_scaffold_109460_01G000100.1">
    <property type="protein sequence ID" value="TraesCAD_scaffold_109460_01G000100.1"/>
    <property type="gene ID" value="TraesCAD_scaffold_109460_01G000100"/>
</dbReference>
<dbReference type="Gramene" id="TraesCS4A03G0212700.1">
    <property type="protein sequence ID" value="TraesCS4A03G0212700.1.CDS"/>
    <property type="gene ID" value="TraesCS4A03G0212700"/>
</dbReference>
<dbReference type="Gramene" id="TraesPARA_EIv1.0_1286830.1">
    <property type="protein sequence ID" value="TraesPARA_EIv1.0_1286830.1.CDS"/>
    <property type="gene ID" value="TraesPARA_EIv1.0_1286830"/>
</dbReference>
<dbReference type="Gramene" id="TraesNOR4A03G02066140.1">
    <property type="protein sequence ID" value="TraesNOR4A03G02066140.1"/>
    <property type="gene ID" value="TraesNOR4A03G02066140"/>
</dbReference>
<proteinExistence type="predicted"/>
<dbReference type="Gramene" id="TraesROB_scaffold_091561_01G000100.1">
    <property type="protein sequence ID" value="TraesROB_scaffold_091561_01G000100.1"/>
    <property type="gene ID" value="TraesROB_scaffold_091561_01G000100"/>
</dbReference>
<dbReference type="InterPro" id="IPR035979">
    <property type="entry name" value="RBD_domain_sf"/>
</dbReference>
<dbReference type="GO" id="GO:0003676">
    <property type="term" value="F:nucleic acid binding"/>
    <property type="evidence" value="ECO:0007669"/>
    <property type="project" value="InterPro"/>
</dbReference>
<dbReference type="Proteomes" id="UP000019116">
    <property type="component" value="Chromosome 4A"/>
</dbReference>
<dbReference type="Gramene" id="TraesCS4A02G103600.1">
    <property type="protein sequence ID" value="TraesCS4A02G103600.1"/>
    <property type="gene ID" value="TraesCS4A02G103600"/>
</dbReference>
<dbReference type="Gramene" id="TraesLDM4A03G02038460.1">
    <property type="protein sequence ID" value="TraesLDM4A03G02038460.1"/>
    <property type="gene ID" value="TraesLDM4A03G02038460"/>
</dbReference>
<reference evidence="1" key="2">
    <citation type="submission" date="2018-10" db="UniProtKB">
        <authorList>
            <consortium name="EnsemblPlants"/>
        </authorList>
    </citation>
    <scope>IDENTIFICATION</scope>
</reference>
<protein>
    <submittedName>
        <fullName evidence="1">Uncharacterized protein</fullName>
    </submittedName>
</protein>
<dbReference type="OMA" id="MFTTKND"/>
<sequence>MSRLAAAALRGALTASGARSCSISVAFPSASSRLFSTDASGAVAGSQDDSSSGEGHTYGRFYTNISGVGRLGKNMLKTDIIHYLDQCELSLDDVKIDYNKGFYPMGALLKFPSVESFEKAVRQTIQGRMYRLERVSPDEWEHKISLNGKAVLLQGVPRNAQVDDIERFLCGTNYEAPPFENSIRAGVPEPVRMVLVKFGSRTDATNAFIAKNKGFCLNNPVTMRVIQ</sequence>
<dbReference type="PaxDb" id="4565-Traes_4AS_690253587.1"/>
<evidence type="ECO:0000313" key="2">
    <source>
        <dbReference type="Proteomes" id="UP000019116"/>
    </source>
</evidence>
<evidence type="ECO:0000313" key="1">
    <source>
        <dbReference type="EnsemblPlants" id="TraesCS4A02G103600.1"/>
    </source>
</evidence>
<dbReference type="STRING" id="4565.A0A3B6HQ57"/>
<reference evidence="1" key="1">
    <citation type="submission" date="2018-08" db="EMBL/GenBank/DDBJ databases">
        <authorList>
            <person name="Rossello M."/>
        </authorList>
    </citation>
    <scope>NUCLEOTIDE SEQUENCE [LARGE SCALE GENOMIC DNA]</scope>
    <source>
        <strain evidence="1">cv. Chinese Spring</strain>
    </source>
</reference>
<dbReference type="PANTHER" id="PTHR48167">
    <property type="entry name" value="EXPRESSED PROTEIN"/>
    <property type="match status" value="1"/>
</dbReference>
<accession>A0A3B6HQ57</accession>
<dbReference type="AlphaFoldDB" id="A0A3B6HQ57"/>
<dbReference type="Gramene" id="TraesJAG4A03G02046550.1">
    <property type="protein sequence ID" value="TraesJAG4A03G02046550.1"/>
    <property type="gene ID" value="TraesJAG4A03G02046550"/>
</dbReference>
<organism evidence="1">
    <name type="scientific">Triticum aestivum</name>
    <name type="common">Wheat</name>
    <dbReference type="NCBI Taxonomy" id="4565"/>
    <lineage>
        <taxon>Eukaryota</taxon>
        <taxon>Viridiplantae</taxon>
        <taxon>Streptophyta</taxon>
        <taxon>Embryophyta</taxon>
        <taxon>Tracheophyta</taxon>
        <taxon>Spermatophyta</taxon>
        <taxon>Magnoliopsida</taxon>
        <taxon>Liliopsida</taxon>
        <taxon>Poales</taxon>
        <taxon>Poaceae</taxon>
        <taxon>BOP clade</taxon>
        <taxon>Pooideae</taxon>
        <taxon>Triticodae</taxon>
        <taxon>Triticeae</taxon>
        <taxon>Triticinae</taxon>
        <taxon>Triticum</taxon>
    </lineage>
</organism>
<gene>
    <name evidence="1" type="primary">LOC123085510</name>
</gene>
<keyword evidence="2" id="KW-1185">Reference proteome</keyword>
<dbReference type="Gramene" id="TraesARI4A03G02075370.1">
    <property type="protein sequence ID" value="TraesARI4A03G02075370.1"/>
    <property type="gene ID" value="TraesARI4A03G02075370"/>
</dbReference>
<dbReference type="Gramene" id="TraesSTA4A03G02035590.1">
    <property type="protein sequence ID" value="TraesSTA4A03G02035590.1"/>
    <property type="gene ID" value="TraesSTA4A03G02035590"/>
</dbReference>
<dbReference type="Gramene" id="TraesJUL4A03G02058520.2">
    <property type="protein sequence ID" value="TraesJUL4A03G02058520.2"/>
    <property type="gene ID" value="TraesJUL4A03G02058520"/>
</dbReference>
<dbReference type="Gramene" id="TraesJUL4A03G02058520.1">
    <property type="protein sequence ID" value="TraesJUL4A03G02058520.1"/>
    <property type="gene ID" value="TraesJUL4A03G02058520"/>
</dbReference>
<dbReference type="KEGG" id="taes:123085510"/>